<feature type="transmembrane region" description="Helical" evidence="2">
    <location>
        <begin position="302"/>
        <end position="325"/>
    </location>
</feature>
<keyword evidence="3" id="KW-0732">Signal</keyword>
<feature type="chain" id="PRO_5015453765" description="Proteophosphoglycan ppg4" evidence="3">
    <location>
        <begin position="26"/>
        <end position="522"/>
    </location>
</feature>
<proteinExistence type="predicted"/>
<feature type="region of interest" description="Disordered" evidence="1">
    <location>
        <begin position="101"/>
        <end position="129"/>
    </location>
</feature>
<evidence type="ECO:0000313" key="4">
    <source>
        <dbReference type="EMBL" id="POY75408.1"/>
    </source>
</evidence>
<keyword evidence="2" id="KW-1133">Transmembrane helix</keyword>
<feature type="signal peptide" evidence="3">
    <location>
        <begin position="1"/>
        <end position="25"/>
    </location>
</feature>
<evidence type="ECO:0008006" key="6">
    <source>
        <dbReference type="Google" id="ProtNLM"/>
    </source>
</evidence>
<name>A0A2S5BF56_9BASI</name>
<feature type="region of interest" description="Disordered" evidence="1">
    <location>
        <begin position="229"/>
        <end position="294"/>
    </location>
</feature>
<evidence type="ECO:0000313" key="5">
    <source>
        <dbReference type="Proteomes" id="UP000237144"/>
    </source>
</evidence>
<accession>A0A2S5BF56</accession>
<dbReference type="EMBL" id="PJQD01000015">
    <property type="protein sequence ID" value="POY75408.1"/>
    <property type="molecule type" value="Genomic_DNA"/>
</dbReference>
<feature type="compositionally biased region" description="Low complexity" evidence="1">
    <location>
        <begin position="415"/>
        <end position="424"/>
    </location>
</feature>
<sequence>MLPARLLLSLSLLSLSCSLHTPVFARPFRLFPRPPAGPHEQVLVLFAFLHRLDPSRSSRASSMPRLASTMTAAQSLSRLVRTLFLLIAVFSTLSTALPAPAPPPVYRGGRAGRIPVPPPSSRLARRAEHPHEVAGHARWSLGLHGDELVKRQAMANPAVVNAKATQVAAPPVAATPVVAAPVAVIPTAASVVASSSVQPLSTVSSTVSSVSASTSTAVPSASTALSAAVTPSSSSSSSSSSPASLSASSVTSSASSSSTATSSPSSAPSTTISSPSSSSTASADDSSQPASSGSIFSTSNRLFAVGLVVIIAIIVIGLLALMYVVKRVSHLPRFADARDYPHHQPAYAGLLPLMRGSTDLEKTLSNASDSSRRGLLYGRTTTSPTAGATSPQGTSAPRGQSAGGKVAAPAPAPAPWTTFSSPVSAPAPPTVPPKAVPRLLSTISETSEPLSRTPSPVERPQLAVSAVTASSQPAVAVATAGRAKVVDPESYPRQPGFAPVTSAPRYKWSPPQGKESGLRWQV</sequence>
<protein>
    <recommendedName>
        <fullName evidence="6">Proteophosphoglycan ppg4</fullName>
    </recommendedName>
</protein>
<dbReference type="PROSITE" id="PS51257">
    <property type="entry name" value="PROKAR_LIPOPROTEIN"/>
    <property type="match status" value="1"/>
</dbReference>
<comment type="caution">
    <text evidence="4">The sequence shown here is derived from an EMBL/GenBank/DDBJ whole genome shotgun (WGS) entry which is preliminary data.</text>
</comment>
<reference evidence="4 5" key="1">
    <citation type="journal article" date="2018" name="Front. Microbiol.">
        <title>Prospects for Fungal Bioremediation of Acidic Radioactive Waste Sites: Characterization and Genome Sequence of Rhodotorula taiwanensis MD1149.</title>
        <authorList>
            <person name="Tkavc R."/>
            <person name="Matrosova V.Y."/>
            <person name="Grichenko O.E."/>
            <person name="Gostincar C."/>
            <person name="Volpe R.P."/>
            <person name="Klimenkova P."/>
            <person name="Gaidamakova E.K."/>
            <person name="Zhou C.E."/>
            <person name="Stewart B.J."/>
            <person name="Lyman M.G."/>
            <person name="Malfatti S.A."/>
            <person name="Rubinfeld B."/>
            <person name="Courtot M."/>
            <person name="Singh J."/>
            <person name="Dalgard C.L."/>
            <person name="Hamilton T."/>
            <person name="Frey K.G."/>
            <person name="Gunde-Cimerman N."/>
            <person name="Dugan L."/>
            <person name="Daly M.J."/>
        </authorList>
    </citation>
    <scope>NUCLEOTIDE SEQUENCE [LARGE SCALE GENOMIC DNA]</scope>
    <source>
        <strain evidence="4 5">MD1149</strain>
    </source>
</reference>
<keyword evidence="2" id="KW-0812">Transmembrane</keyword>
<dbReference type="STRING" id="741276.A0A2S5BF56"/>
<dbReference type="Proteomes" id="UP000237144">
    <property type="component" value="Unassembled WGS sequence"/>
</dbReference>
<evidence type="ECO:0000256" key="1">
    <source>
        <dbReference type="SAM" id="MobiDB-lite"/>
    </source>
</evidence>
<evidence type="ECO:0000256" key="3">
    <source>
        <dbReference type="SAM" id="SignalP"/>
    </source>
</evidence>
<organism evidence="4 5">
    <name type="scientific">Rhodotorula taiwanensis</name>
    <dbReference type="NCBI Taxonomy" id="741276"/>
    <lineage>
        <taxon>Eukaryota</taxon>
        <taxon>Fungi</taxon>
        <taxon>Dikarya</taxon>
        <taxon>Basidiomycota</taxon>
        <taxon>Pucciniomycotina</taxon>
        <taxon>Microbotryomycetes</taxon>
        <taxon>Sporidiobolales</taxon>
        <taxon>Sporidiobolaceae</taxon>
        <taxon>Rhodotorula</taxon>
    </lineage>
</organism>
<feature type="compositionally biased region" description="Low complexity" evidence="1">
    <location>
        <begin position="229"/>
        <end position="292"/>
    </location>
</feature>
<evidence type="ECO:0000256" key="2">
    <source>
        <dbReference type="SAM" id="Phobius"/>
    </source>
</evidence>
<dbReference type="AlphaFoldDB" id="A0A2S5BF56"/>
<gene>
    <name evidence="4" type="ORF">BMF94_1478</name>
</gene>
<feature type="compositionally biased region" description="Low complexity" evidence="1">
    <location>
        <begin position="378"/>
        <end position="391"/>
    </location>
</feature>
<dbReference type="OrthoDB" id="10612119at2759"/>
<feature type="region of interest" description="Disordered" evidence="1">
    <location>
        <begin position="363"/>
        <end position="432"/>
    </location>
</feature>
<keyword evidence="5" id="KW-1185">Reference proteome</keyword>
<feature type="region of interest" description="Disordered" evidence="1">
    <location>
        <begin position="487"/>
        <end position="522"/>
    </location>
</feature>
<keyword evidence="2" id="KW-0472">Membrane</keyword>